<evidence type="ECO:0000313" key="1">
    <source>
        <dbReference type="EMBL" id="GMS83119.1"/>
    </source>
</evidence>
<evidence type="ECO:0000313" key="2">
    <source>
        <dbReference type="Proteomes" id="UP001432027"/>
    </source>
</evidence>
<dbReference type="Proteomes" id="UP001432027">
    <property type="component" value="Unassembled WGS sequence"/>
</dbReference>
<dbReference type="EMBL" id="BTSX01000002">
    <property type="protein sequence ID" value="GMS83119.1"/>
    <property type="molecule type" value="Genomic_DNA"/>
</dbReference>
<organism evidence="1 2">
    <name type="scientific">Pristionchus entomophagus</name>
    <dbReference type="NCBI Taxonomy" id="358040"/>
    <lineage>
        <taxon>Eukaryota</taxon>
        <taxon>Metazoa</taxon>
        <taxon>Ecdysozoa</taxon>
        <taxon>Nematoda</taxon>
        <taxon>Chromadorea</taxon>
        <taxon>Rhabditida</taxon>
        <taxon>Rhabditina</taxon>
        <taxon>Diplogasteromorpha</taxon>
        <taxon>Diplogasteroidea</taxon>
        <taxon>Neodiplogasteridae</taxon>
        <taxon>Pristionchus</taxon>
    </lineage>
</organism>
<dbReference type="AlphaFoldDB" id="A0AAV5SJN3"/>
<comment type="caution">
    <text evidence="1">The sequence shown here is derived from an EMBL/GenBank/DDBJ whole genome shotgun (WGS) entry which is preliminary data.</text>
</comment>
<feature type="non-terminal residue" evidence="1">
    <location>
        <position position="1"/>
    </location>
</feature>
<reference evidence="1" key="1">
    <citation type="submission" date="2023-10" db="EMBL/GenBank/DDBJ databases">
        <title>Genome assembly of Pristionchus species.</title>
        <authorList>
            <person name="Yoshida K."/>
            <person name="Sommer R.J."/>
        </authorList>
    </citation>
    <scope>NUCLEOTIDE SEQUENCE</scope>
    <source>
        <strain evidence="1">RS0144</strain>
    </source>
</reference>
<accession>A0AAV5SJN3</accession>
<keyword evidence="2" id="KW-1185">Reference proteome</keyword>
<protein>
    <submittedName>
        <fullName evidence="1">Uncharacterized protein</fullName>
    </submittedName>
</protein>
<gene>
    <name evidence="1" type="ORF">PENTCL1PPCAC_5294</name>
</gene>
<name>A0AAV5SJN3_9BILA</name>
<sequence length="79" mass="9045">SDYVWWPTSEFADLEGVFNPLRHDFEICIHRSAILSGGKSYSAHSFVCNMLVLIANVDATSTLKKSRFVMFVEMFLKCH</sequence>
<proteinExistence type="predicted"/>